<keyword evidence="1" id="KW-0472">Membrane</keyword>
<evidence type="ECO:0000313" key="2">
    <source>
        <dbReference type="EMBL" id="MBB4962285.1"/>
    </source>
</evidence>
<keyword evidence="1" id="KW-1133">Transmembrane helix</keyword>
<feature type="transmembrane region" description="Helical" evidence="1">
    <location>
        <begin position="21"/>
        <end position="38"/>
    </location>
</feature>
<feature type="transmembrane region" description="Helical" evidence="1">
    <location>
        <begin position="44"/>
        <end position="64"/>
    </location>
</feature>
<organism evidence="2 3">
    <name type="scientific">Micromonospora polyrhachis</name>
    <dbReference type="NCBI Taxonomy" id="1282883"/>
    <lineage>
        <taxon>Bacteria</taxon>
        <taxon>Bacillati</taxon>
        <taxon>Actinomycetota</taxon>
        <taxon>Actinomycetes</taxon>
        <taxon>Micromonosporales</taxon>
        <taxon>Micromonosporaceae</taxon>
        <taxon>Micromonospora</taxon>
    </lineage>
</organism>
<gene>
    <name evidence="2" type="ORF">FHR38_006018</name>
</gene>
<protein>
    <submittedName>
        <fullName evidence="2">Uncharacterized protein</fullName>
    </submittedName>
</protein>
<dbReference type="Proteomes" id="UP000578819">
    <property type="component" value="Unassembled WGS sequence"/>
</dbReference>
<accession>A0A7W7WSM4</accession>
<keyword evidence="3" id="KW-1185">Reference proteome</keyword>
<sequence length="74" mass="7609">MNAQAVGHISSNVNFVKNKGLRTFLAVAAGLAVIYFGSQPPEGGGVTNALVVLGLVAAALVWFLTKPKSDKPVS</sequence>
<evidence type="ECO:0000256" key="1">
    <source>
        <dbReference type="SAM" id="Phobius"/>
    </source>
</evidence>
<proteinExistence type="predicted"/>
<dbReference type="AlphaFoldDB" id="A0A7W7WSM4"/>
<comment type="caution">
    <text evidence="2">The sequence shown here is derived from an EMBL/GenBank/DDBJ whole genome shotgun (WGS) entry which is preliminary data.</text>
</comment>
<dbReference type="EMBL" id="JACHJW010000001">
    <property type="protein sequence ID" value="MBB4962285.1"/>
    <property type="molecule type" value="Genomic_DNA"/>
</dbReference>
<reference evidence="2 3" key="1">
    <citation type="submission" date="2020-08" db="EMBL/GenBank/DDBJ databases">
        <title>Sequencing the genomes of 1000 actinobacteria strains.</title>
        <authorList>
            <person name="Klenk H.-P."/>
        </authorList>
    </citation>
    <scope>NUCLEOTIDE SEQUENCE [LARGE SCALE GENOMIC DNA]</scope>
    <source>
        <strain evidence="2 3">DSM 45886</strain>
    </source>
</reference>
<keyword evidence="1" id="KW-0812">Transmembrane</keyword>
<name>A0A7W7WSM4_9ACTN</name>
<evidence type="ECO:0000313" key="3">
    <source>
        <dbReference type="Proteomes" id="UP000578819"/>
    </source>
</evidence>